<dbReference type="GO" id="GO:0005524">
    <property type="term" value="F:ATP binding"/>
    <property type="evidence" value="ECO:0007669"/>
    <property type="project" value="UniProtKB-KW"/>
</dbReference>
<dbReference type="EMBL" id="JACRWG010000003">
    <property type="protein sequence ID" value="MBC6008998.1"/>
    <property type="molecule type" value="Genomic_DNA"/>
</dbReference>
<gene>
    <name evidence="5" type="ORF">H8909_01830</name>
</gene>
<dbReference type="Pfam" id="PF00005">
    <property type="entry name" value="ABC_tran"/>
    <property type="match status" value="1"/>
</dbReference>
<comment type="caution">
    <text evidence="5">The sequence shown here is derived from an EMBL/GenBank/DDBJ whole genome shotgun (WGS) entry which is preliminary data.</text>
</comment>
<keyword evidence="2 5" id="KW-0067">ATP-binding</keyword>
<name>A0ABR7K8M8_9FIRM</name>
<accession>A0ABR7K8M8</accession>
<evidence type="ECO:0000313" key="6">
    <source>
        <dbReference type="Proteomes" id="UP000603474"/>
    </source>
</evidence>
<proteinExistence type="predicted"/>
<feature type="transmembrane region" description="Helical" evidence="3">
    <location>
        <begin position="587"/>
        <end position="606"/>
    </location>
</feature>
<protein>
    <submittedName>
        <fullName evidence="5">ATP-binding cassette domain-containing protein</fullName>
    </submittedName>
</protein>
<evidence type="ECO:0000313" key="5">
    <source>
        <dbReference type="EMBL" id="MBC6008998.1"/>
    </source>
</evidence>
<feature type="transmembrane region" description="Helical" evidence="3">
    <location>
        <begin position="666"/>
        <end position="696"/>
    </location>
</feature>
<reference evidence="5 6" key="1">
    <citation type="submission" date="2020-08" db="EMBL/GenBank/DDBJ databases">
        <authorList>
            <person name="Liu C."/>
            <person name="Sun Q."/>
        </authorList>
    </citation>
    <scope>NUCLEOTIDE SEQUENCE [LARGE SCALE GENOMIC DNA]</scope>
    <source>
        <strain evidence="5 6">NSJ-22</strain>
    </source>
</reference>
<evidence type="ECO:0000256" key="3">
    <source>
        <dbReference type="SAM" id="Phobius"/>
    </source>
</evidence>
<dbReference type="PANTHER" id="PTHR24220">
    <property type="entry name" value="IMPORT ATP-BINDING PROTEIN"/>
    <property type="match status" value="1"/>
</dbReference>
<dbReference type="InterPro" id="IPR003439">
    <property type="entry name" value="ABC_transporter-like_ATP-bd"/>
</dbReference>
<dbReference type="Gene3D" id="3.40.50.300">
    <property type="entry name" value="P-loop containing nucleotide triphosphate hydrolases"/>
    <property type="match status" value="1"/>
</dbReference>
<evidence type="ECO:0000259" key="4">
    <source>
        <dbReference type="PROSITE" id="PS50893"/>
    </source>
</evidence>
<dbReference type="Proteomes" id="UP000603474">
    <property type="component" value="Unassembled WGS sequence"/>
</dbReference>
<feature type="domain" description="ABC transporter" evidence="4">
    <location>
        <begin position="7"/>
        <end position="231"/>
    </location>
</feature>
<keyword evidence="3" id="KW-0472">Membrane</keyword>
<keyword evidence="3" id="KW-0812">Transmembrane</keyword>
<keyword evidence="3" id="KW-1133">Transmembrane helix</keyword>
<dbReference type="InterPro" id="IPR027417">
    <property type="entry name" value="P-loop_NTPase"/>
</dbReference>
<dbReference type="PROSITE" id="PS50893">
    <property type="entry name" value="ABC_TRANSPORTER_2"/>
    <property type="match status" value="1"/>
</dbReference>
<dbReference type="SMART" id="SM00382">
    <property type="entry name" value="AAA"/>
    <property type="match status" value="1"/>
</dbReference>
<evidence type="ECO:0000256" key="1">
    <source>
        <dbReference type="ARBA" id="ARBA00022741"/>
    </source>
</evidence>
<dbReference type="InterPro" id="IPR003593">
    <property type="entry name" value="AAA+_ATPase"/>
</dbReference>
<evidence type="ECO:0000256" key="2">
    <source>
        <dbReference type="ARBA" id="ARBA00022840"/>
    </source>
</evidence>
<dbReference type="SUPFAM" id="SSF52540">
    <property type="entry name" value="P-loop containing nucleoside triphosphate hydrolases"/>
    <property type="match status" value="1"/>
</dbReference>
<organism evidence="5 6">
    <name type="scientific">Catenibacterium faecis</name>
    <dbReference type="NCBI Taxonomy" id="2764323"/>
    <lineage>
        <taxon>Bacteria</taxon>
        <taxon>Bacillati</taxon>
        <taxon>Bacillota</taxon>
        <taxon>Erysipelotrichia</taxon>
        <taxon>Erysipelotrichales</taxon>
        <taxon>Coprobacillaceae</taxon>
        <taxon>Catenibacterium</taxon>
    </lineage>
</organism>
<dbReference type="InterPro" id="IPR015854">
    <property type="entry name" value="ABC_transpr_LolD-like"/>
</dbReference>
<keyword evidence="6" id="KW-1185">Reference proteome</keyword>
<feature type="transmembrane region" description="Helical" evidence="3">
    <location>
        <begin position="639"/>
        <end position="660"/>
    </location>
</feature>
<keyword evidence="1" id="KW-0547">Nucleotide-binding</keyword>
<feature type="transmembrane region" description="Helical" evidence="3">
    <location>
        <begin position="239"/>
        <end position="259"/>
    </location>
</feature>
<sequence>MRWFNMLEIKQLNVSFGKKTLFKDASFCAECGHLTVIKGRSGSGKSTFLKAFQFAYDCIYLYEGERIDTLDEENKQKFIYNHLANVHQIPLFIEGMTIGSHIKQLEKLGCKRIPDYEKQLGIKPLENKYPKSLSGGEKTRAAVYLALMRQPEILILDEPTAALDAGYAQTMIHILKEYADKGHYVISASHDSRMIQAADTLYKVEGALIIDRDLSKEKNLIKAPILKDKNMDIHFSHRTFRTVMNILIAFTMIICAYSYNIYGTYSASYEDKINSVASRDLVVYKEKYKNDYYTYYSGETPLSQQDYNKIKSVSHIERLTWRYDVHYSTFSEWTDDMNGATENNYDQISLSDGHMNGSSSIFMLQTYDSRDDYTNITIKHADNKGVYLSNEKMEAFLEENNLRLEDINIKKLKIGLWVPIPVYNASGISQVGTSSDGDEWIDINTPCVKLVYMNLPVRGILKPGSAISTNSVGTGNPYVYIPSDCIAPYMETFKAKESVVVYSIEDTQLEEGFITFENVLPENYTMNDVNDIIMKTPWRPDAYTLRVDSLKNINQVKNELERLGFKVEGAFVDNDAINSLINNNKKVLIQFIAVVFILLYGFYFYLKYLILREEKQTRDYLYNMGLTTKRIDHSFYRTYLKNALILGTFVWILLEVIMIFTIKMMIIPLIMPITIIHIALFYASAFVIEFFIPIFIQKMISKHHIR</sequence>